<feature type="non-terminal residue" evidence="5">
    <location>
        <position position="1"/>
    </location>
</feature>
<dbReference type="Proteomes" id="UP000504611">
    <property type="component" value="Unplaced"/>
</dbReference>
<dbReference type="OrthoDB" id="422220at2759"/>
<dbReference type="Gene3D" id="3.90.640.10">
    <property type="entry name" value="Actin, Chain A, domain 4"/>
    <property type="match status" value="1"/>
</dbReference>
<evidence type="ECO:0000256" key="3">
    <source>
        <dbReference type="SAM" id="MobiDB-lite"/>
    </source>
</evidence>
<dbReference type="KEGG" id="ncc:104963325"/>
<evidence type="ECO:0000256" key="2">
    <source>
        <dbReference type="ARBA" id="ARBA00022840"/>
    </source>
</evidence>
<dbReference type="GO" id="GO:0030687">
    <property type="term" value="C:preribosome, large subunit precursor"/>
    <property type="evidence" value="ECO:0007669"/>
    <property type="project" value="TreeGrafter"/>
</dbReference>
<reference evidence="5" key="1">
    <citation type="submission" date="2025-08" db="UniProtKB">
        <authorList>
            <consortium name="RefSeq"/>
        </authorList>
    </citation>
    <scope>IDENTIFICATION</scope>
    <source>
        <tissue evidence="5">Muscle</tissue>
    </source>
</reference>
<sequence length="899" mass="100500">PAEELQFVWCELLSEALGALWTSSVTSDPDLWLKWDPLSPKTKTAPKLQHGAKNMGPALMSKAVWSYCMLGVLCSSETGGAWEPSGAALLSLSHVTLGEWKERIQQLQDVTAVLWDNMAIPALAEFRGTDFRLQGAVLRRQLQSMADLLPPSLQEGFMESCESLVEDLDPLIAAQEIQTVFRDFLPPNVLPDGLLEACSACLQQYVQSKVQGSNQPAQSGVFWVNMGLLQIKAWTPQTIFDPAVKRAYKLNYAQQELAVLQEEWRGRSLSSQLMTGAELEESSTTDGFQHPRIRYLWIRMQQVKEQIAELSRKQACRPHDPQYGRLFQELQHYLYSIGQTSAVKELLFRLLKALQGPSSSSKSRSAIQGLLKEEAVWQNSQQRFCQRLQEDYPLYPDVVGPLRTGILQLRHGMRLVASQVAASLTPVPGLPKLVSCLLAFPSLSPSLPSYLARADFLCSRSCMDILRCVGKLLPQQDSEQVVPRSSTLLLNALLYVQCHTLSTGEFSSESRSLFRHICQALVNEWDEQERLKREKEQMEASLYRNRSRLHGSGLTEDEQEERDFKQQFPQFNKDFADIMALPSLEGPSDSERQEEEEGVQEESSEGSFLSVAAMNTVLKVHQRLSLGHARSLWYKGTTPANHSREHIIALVSSYQIASPMMSRFYHLIDAEIDQQLTGSELLLSALLQNTVQGSGGPDGLSVTSEGAYDFYQQPNMSEARLCLPVLLQLGVAVKQRLEDWPEHPALVQLSLWDVDREDPGPALWPANAQVPQRSGDLLLRLGGGNNASPLSLSAVKELEASPSSSSSYERLKGEELKELRRPQEANTGLYRKSHALLQEQGVSMRTSAEMEIVREMKEKCCCVALNYEAELSQGGPSSGEMHYNMPDGQIVTLSSERFR</sequence>
<organism evidence="4 5">
    <name type="scientific">Notothenia coriiceps</name>
    <name type="common">black rockcod</name>
    <dbReference type="NCBI Taxonomy" id="8208"/>
    <lineage>
        <taxon>Eukaryota</taxon>
        <taxon>Metazoa</taxon>
        <taxon>Chordata</taxon>
        <taxon>Craniata</taxon>
        <taxon>Vertebrata</taxon>
        <taxon>Euteleostomi</taxon>
        <taxon>Actinopterygii</taxon>
        <taxon>Neopterygii</taxon>
        <taxon>Teleostei</taxon>
        <taxon>Neoteleostei</taxon>
        <taxon>Acanthomorphata</taxon>
        <taxon>Eupercaria</taxon>
        <taxon>Perciformes</taxon>
        <taxon>Notothenioidei</taxon>
        <taxon>Nototheniidae</taxon>
        <taxon>Notothenia</taxon>
    </lineage>
</organism>
<dbReference type="PANTHER" id="PTHR48103:SF2">
    <property type="entry name" value="MIDASIN"/>
    <property type="match status" value="1"/>
</dbReference>
<dbReference type="SUPFAM" id="SSF53067">
    <property type="entry name" value="Actin-like ATPase domain"/>
    <property type="match status" value="1"/>
</dbReference>
<dbReference type="GO" id="GO:0005524">
    <property type="term" value="F:ATP binding"/>
    <property type="evidence" value="ECO:0007669"/>
    <property type="project" value="UniProtKB-KW"/>
</dbReference>
<dbReference type="PANTHER" id="PTHR48103">
    <property type="entry name" value="MIDASIN-RELATED"/>
    <property type="match status" value="1"/>
</dbReference>
<keyword evidence="1" id="KW-0547">Nucleotide-binding</keyword>
<feature type="compositionally biased region" description="Acidic residues" evidence="3">
    <location>
        <begin position="592"/>
        <end position="604"/>
    </location>
</feature>
<protein>
    <submittedName>
        <fullName evidence="5">Midasin-like</fullName>
    </submittedName>
</protein>
<name>A0A6I9PSB6_9TELE</name>
<dbReference type="InterPro" id="IPR043129">
    <property type="entry name" value="ATPase_NBD"/>
</dbReference>
<dbReference type="GO" id="GO:0000055">
    <property type="term" value="P:ribosomal large subunit export from nucleus"/>
    <property type="evidence" value="ECO:0007669"/>
    <property type="project" value="TreeGrafter"/>
</dbReference>
<evidence type="ECO:0000256" key="1">
    <source>
        <dbReference type="ARBA" id="ARBA00022741"/>
    </source>
</evidence>
<dbReference type="InterPro" id="IPR004000">
    <property type="entry name" value="Actin"/>
</dbReference>
<gene>
    <name evidence="5" type="primary">LOC104963325</name>
</gene>
<keyword evidence="4" id="KW-1185">Reference proteome</keyword>
<dbReference type="GO" id="GO:0000027">
    <property type="term" value="P:ribosomal large subunit assembly"/>
    <property type="evidence" value="ECO:0007669"/>
    <property type="project" value="TreeGrafter"/>
</dbReference>
<dbReference type="RefSeq" id="XP_010790203.1">
    <property type="nucleotide sequence ID" value="XM_010791901.1"/>
</dbReference>
<accession>A0A6I9PSB6</accession>
<dbReference type="GeneID" id="104963325"/>
<dbReference type="AlphaFoldDB" id="A0A6I9PSB6"/>
<dbReference type="GO" id="GO:0005634">
    <property type="term" value="C:nucleus"/>
    <property type="evidence" value="ECO:0007669"/>
    <property type="project" value="TreeGrafter"/>
</dbReference>
<evidence type="ECO:0000313" key="4">
    <source>
        <dbReference type="Proteomes" id="UP000504611"/>
    </source>
</evidence>
<keyword evidence="2" id="KW-0067">ATP-binding</keyword>
<evidence type="ECO:0000313" key="5">
    <source>
        <dbReference type="RefSeq" id="XP_010790203.1"/>
    </source>
</evidence>
<feature type="region of interest" description="Disordered" evidence="3">
    <location>
        <begin position="582"/>
        <end position="606"/>
    </location>
</feature>
<proteinExistence type="predicted"/>
<dbReference type="Pfam" id="PF00022">
    <property type="entry name" value="Actin"/>
    <property type="match status" value="1"/>
</dbReference>